<keyword evidence="2" id="KW-1185">Reference proteome</keyword>
<proteinExistence type="predicted"/>
<reference evidence="1" key="2">
    <citation type="submission" date="2021-09" db="EMBL/GenBank/DDBJ databases">
        <authorList>
            <person name="Jia N."/>
            <person name="Wang J."/>
            <person name="Shi W."/>
            <person name="Du L."/>
            <person name="Sun Y."/>
            <person name="Zhan W."/>
            <person name="Jiang J."/>
            <person name="Wang Q."/>
            <person name="Zhang B."/>
            <person name="Ji P."/>
            <person name="Sakyi L.B."/>
            <person name="Cui X."/>
            <person name="Yuan T."/>
            <person name="Jiang B."/>
            <person name="Yang W."/>
            <person name="Lam T.T.-Y."/>
            <person name="Chang Q."/>
            <person name="Ding S."/>
            <person name="Wang X."/>
            <person name="Zhu J."/>
            <person name="Ruan X."/>
            <person name="Zhao L."/>
            <person name="Wei J."/>
            <person name="Que T."/>
            <person name="Du C."/>
            <person name="Cheng J."/>
            <person name="Dai P."/>
            <person name="Han X."/>
            <person name="Huang E."/>
            <person name="Gao Y."/>
            <person name="Liu J."/>
            <person name="Shao H."/>
            <person name="Ye R."/>
            <person name="Li L."/>
            <person name="Wei W."/>
            <person name="Wang X."/>
            <person name="Wang C."/>
            <person name="Huo Q."/>
            <person name="Li W."/>
            <person name="Guo W."/>
            <person name="Chen H."/>
            <person name="Chen S."/>
            <person name="Zhou L."/>
            <person name="Zhou L."/>
            <person name="Ni X."/>
            <person name="Tian J."/>
            <person name="Zhou Y."/>
            <person name="Sheng Y."/>
            <person name="Liu T."/>
            <person name="Pan Y."/>
            <person name="Xia L."/>
            <person name="Li J."/>
            <person name="Zhao F."/>
            <person name="Cao W."/>
        </authorList>
    </citation>
    <scope>NUCLEOTIDE SEQUENCE</scope>
    <source>
        <strain evidence="1">Rsan-2018</strain>
        <tissue evidence="1">Larvae</tissue>
    </source>
</reference>
<dbReference type="AlphaFoldDB" id="A0A9D4PFX4"/>
<evidence type="ECO:0000313" key="1">
    <source>
        <dbReference type="EMBL" id="KAH7939693.1"/>
    </source>
</evidence>
<protein>
    <submittedName>
        <fullName evidence="1">Uncharacterized protein</fullName>
    </submittedName>
</protein>
<dbReference type="VEuPathDB" id="VectorBase:RSAN_055577"/>
<organism evidence="1 2">
    <name type="scientific">Rhipicephalus sanguineus</name>
    <name type="common">Brown dog tick</name>
    <name type="synonym">Ixodes sanguineus</name>
    <dbReference type="NCBI Taxonomy" id="34632"/>
    <lineage>
        <taxon>Eukaryota</taxon>
        <taxon>Metazoa</taxon>
        <taxon>Ecdysozoa</taxon>
        <taxon>Arthropoda</taxon>
        <taxon>Chelicerata</taxon>
        <taxon>Arachnida</taxon>
        <taxon>Acari</taxon>
        <taxon>Parasitiformes</taxon>
        <taxon>Ixodida</taxon>
        <taxon>Ixodoidea</taxon>
        <taxon>Ixodidae</taxon>
        <taxon>Rhipicephalinae</taxon>
        <taxon>Rhipicephalus</taxon>
        <taxon>Rhipicephalus</taxon>
    </lineage>
</organism>
<gene>
    <name evidence="1" type="ORF">HPB52_016105</name>
</gene>
<dbReference type="SUPFAM" id="SSF52058">
    <property type="entry name" value="L domain-like"/>
    <property type="match status" value="1"/>
</dbReference>
<dbReference type="InterPro" id="IPR032675">
    <property type="entry name" value="LRR_dom_sf"/>
</dbReference>
<dbReference type="EMBL" id="JABSTV010001254">
    <property type="protein sequence ID" value="KAH7939693.1"/>
    <property type="molecule type" value="Genomic_DNA"/>
</dbReference>
<name>A0A9D4PFX4_RHISA</name>
<dbReference type="Gene3D" id="3.80.10.10">
    <property type="entry name" value="Ribonuclease Inhibitor"/>
    <property type="match status" value="1"/>
</dbReference>
<reference evidence="1" key="1">
    <citation type="journal article" date="2020" name="Cell">
        <title>Large-Scale Comparative Analyses of Tick Genomes Elucidate Their Genetic Diversity and Vector Capacities.</title>
        <authorList>
            <consortium name="Tick Genome and Microbiome Consortium (TIGMIC)"/>
            <person name="Jia N."/>
            <person name="Wang J."/>
            <person name="Shi W."/>
            <person name="Du L."/>
            <person name="Sun Y."/>
            <person name="Zhan W."/>
            <person name="Jiang J.F."/>
            <person name="Wang Q."/>
            <person name="Zhang B."/>
            <person name="Ji P."/>
            <person name="Bell-Sakyi L."/>
            <person name="Cui X.M."/>
            <person name="Yuan T.T."/>
            <person name="Jiang B.G."/>
            <person name="Yang W.F."/>
            <person name="Lam T.T."/>
            <person name="Chang Q.C."/>
            <person name="Ding S.J."/>
            <person name="Wang X.J."/>
            <person name="Zhu J.G."/>
            <person name="Ruan X.D."/>
            <person name="Zhao L."/>
            <person name="Wei J.T."/>
            <person name="Ye R.Z."/>
            <person name="Que T.C."/>
            <person name="Du C.H."/>
            <person name="Zhou Y.H."/>
            <person name="Cheng J.X."/>
            <person name="Dai P.F."/>
            <person name="Guo W.B."/>
            <person name="Han X.H."/>
            <person name="Huang E.J."/>
            <person name="Li L.F."/>
            <person name="Wei W."/>
            <person name="Gao Y.C."/>
            <person name="Liu J.Z."/>
            <person name="Shao H.Z."/>
            <person name="Wang X."/>
            <person name="Wang C.C."/>
            <person name="Yang T.C."/>
            <person name="Huo Q.B."/>
            <person name="Li W."/>
            <person name="Chen H.Y."/>
            <person name="Chen S.E."/>
            <person name="Zhou L.G."/>
            <person name="Ni X.B."/>
            <person name="Tian J.H."/>
            <person name="Sheng Y."/>
            <person name="Liu T."/>
            <person name="Pan Y.S."/>
            <person name="Xia L.Y."/>
            <person name="Li J."/>
            <person name="Zhao F."/>
            <person name="Cao W.C."/>
        </authorList>
    </citation>
    <scope>NUCLEOTIDE SEQUENCE</scope>
    <source>
        <strain evidence="1">Rsan-2018</strain>
    </source>
</reference>
<comment type="caution">
    <text evidence="1">The sequence shown here is derived from an EMBL/GenBank/DDBJ whole genome shotgun (WGS) entry which is preliminary data.</text>
</comment>
<accession>A0A9D4PFX4</accession>
<evidence type="ECO:0000313" key="2">
    <source>
        <dbReference type="Proteomes" id="UP000821837"/>
    </source>
</evidence>
<sequence length="255" mass="28773">MKTTSESASNHRTLLAADRVLLARCCRRLAGYLRYPPLLAALATCVMAMAPAVEGSCPTREFIYPCTCTETFIGNYVMCIAVREEQLRLPFQYLRDYNLSRLFLSDVTSSLNPDVFTGLKVGTFKVADSRFKMEDTRQLAAWPTVSAERWTRIQNLEFLRCYVDAGANFFGALDELETLSLLNSTVTRFGREWIGALVNLTHLMVDAVSFHELDPDALADLPRLSTLVWSSNGATVLTREFFPSRARYLKSIDLR</sequence>
<dbReference type="Proteomes" id="UP000821837">
    <property type="component" value="Chromosome 8"/>
</dbReference>